<sequence length="70" mass="7481">MDTIDQLSIKIPATPGALGGWLRQAREQKGITQQDLAMALGVSRQAIARVEKGSPDVRLSTALAAARYFA</sequence>
<dbReference type="SMART" id="SM00530">
    <property type="entry name" value="HTH_XRE"/>
    <property type="match status" value="1"/>
</dbReference>
<dbReference type="PANTHER" id="PTHR46558:SF4">
    <property type="entry name" value="DNA-BIDING PHAGE PROTEIN"/>
    <property type="match status" value="1"/>
</dbReference>
<dbReference type="Pfam" id="PF01381">
    <property type="entry name" value="HTH_3"/>
    <property type="match status" value="1"/>
</dbReference>
<dbReference type="RefSeq" id="WP_060920219.1">
    <property type="nucleotide sequence ID" value="NZ_KQ960682.1"/>
</dbReference>
<dbReference type="InterPro" id="IPR010982">
    <property type="entry name" value="Lambda_DNA-bd_dom_sf"/>
</dbReference>
<dbReference type="InterPro" id="IPR001387">
    <property type="entry name" value="Cro/C1-type_HTH"/>
</dbReference>
<reference evidence="3 4" key="1">
    <citation type="submission" date="2016-01" db="EMBL/GenBank/DDBJ databases">
        <authorList>
            <person name="Mitreva M."/>
            <person name="Pepin K.H."/>
            <person name="Mihindukulasuriya K.A."/>
            <person name="Fulton R."/>
            <person name="Fronick C."/>
            <person name="O'Laughlin M."/>
            <person name="Miner T."/>
            <person name="Herter B."/>
            <person name="Rosa B.A."/>
            <person name="Cordes M."/>
            <person name="Tomlinson C."/>
            <person name="Wollam A."/>
            <person name="Palsikar V.B."/>
            <person name="Mardis E.R."/>
            <person name="Wilson R.K."/>
        </authorList>
    </citation>
    <scope>NUCLEOTIDE SEQUENCE [LARGE SCALE GENOMIC DNA]</scope>
    <source>
        <strain evidence="3 4">DNF00696</strain>
    </source>
</reference>
<gene>
    <name evidence="3" type="ORF">HMPREF1862_00580</name>
</gene>
<evidence type="ECO:0000313" key="3">
    <source>
        <dbReference type="EMBL" id="KXB81308.1"/>
    </source>
</evidence>
<evidence type="ECO:0000313" key="4">
    <source>
        <dbReference type="Proteomes" id="UP000070572"/>
    </source>
</evidence>
<keyword evidence="1 3" id="KW-0238">DNA-binding</keyword>
<evidence type="ECO:0000256" key="1">
    <source>
        <dbReference type="ARBA" id="ARBA00023125"/>
    </source>
</evidence>
<organism evidence="3 4">
    <name type="scientific">Varibaculum cambriense</name>
    <dbReference type="NCBI Taxonomy" id="184870"/>
    <lineage>
        <taxon>Bacteria</taxon>
        <taxon>Bacillati</taxon>
        <taxon>Actinomycetota</taxon>
        <taxon>Actinomycetes</taxon>
        <taxon>Actinomycetales</taxon>
        <taxon>Actinomycetaceae</taxon>
        <taxon>Varibaculum</taxon>
    </lineage>
</organism>
<dbReference type="AlphaFoldDB" id="A0AB34X0N1"/>
<protein>
    <submittedName>
        <fullName evidence="3">DNA-binding helix-turn-helix protein</fullName>
    </submittedName>
</protein>
<dbReference type="GO" id="GO:0003677">
    <property type="term" value="F:DNA binding"/>
    <property type="evidence" value="ECO:0007669"/>
    <property type="project" value="UniProtKB-KW"/>
</dbReference>
<proteinExistence type="predicted"/>
<dbReference type="Proteomes" id="UP000070572">
    <property type="component" value="Unassembled WGS sequence"/>
</dbReference>
<dbReference type="PANTHER" id="PTHR46558">
    <property type="entry name" value="TRACRIPTIONAL REGULATORY PROTEIN-RELATED-RELATED"/>
    <property type="match status" value="1"/>
</dbReference>
<name>A0AB34X0N1_9ACTO</name>
<dbReference type="PROSITE" id="PS50943">
    <property type="entry name" value="HTH_CROC1"/>
    <property type="match status" value="1"/>
</dbReference>
<evidence type="ECO:0000259" key="2">
    <source>
        <dbReference type="PROSITE" id="PS50943"/>
    </source>
</evidence>
<comment type="caution">
    <text evidence="3">The sequence shown here is derived from an EMBL/GenBank/DDBJ whole genome shotgun (WGS) entry which is preliminary data.</text>
</comment>
<accession>A0AB34X0N1</accession>
<feature type="domain" description="HTH cro/C1-type" evidence="2">
    <location>
        <begin position="22"/>
        <end position="69"/>
    </location>
</feature>
<dbReference type="Gene3D" id="1.10.260.40">
    <property type="entry name" value="lambda repressor-like DNA-binding domains"/>
    <property type="match status" value="1"/>
</dbReference>
<dbReference type="SUPFAM" id="SSF47413">
    <property type="entry name" value="lambda repressor-like DNA-binding domains"/>
    <property type="match status" value="1"/>
</dbReference>
<dbReference type="EMBL" id="LSDN01000011">
    <property type="protein sequence ID" value="KXB81308.1"/>
    <property type="molecule type" value="Genomic_DNA"/>
</dbReference>
<dbReference type="CDD" id="cd00093">
    <property type="entry name" value="HTH_XRE"/>
    <property type="match status" value="1"/>
</dbReference>